<evidence type="ECO:0000256" key="1">
    <source>
        <dbReference type="SAM" id="MobiDB-lite"/>
    </source>
</evidence>
<reference evidence="2 3" key="1">
    <citation type="submission" date="2018-03" db="EMBL/GenBank/DDBJ databases">
        <title>Whole genome analyses suggest that Burkholderia sensu lato contains two further novel genera in the rhizoxinica-symbiotica group Mycetohabitans gen. nov., and Trinickia gen. nov.: implications for the evolution of diazotrophy and nodulation in the Burkholderiaceae.</title>
        <authorList>
            <person name="Estrada De Los Santos P."/>
            <person name="Palmer M."/>
            <person name="Chavez-Ramirez B."/>
            <person name="Steenkamp E.T."/>
            <person name="Hirsch A.M."/>
            <person name="Manyaka P."/>
            <person name="Maluk M."/>
            <person name="Lafos M."/>
            <person name="Crook M."/>
            <person name="Gross E."/>
            <person name="Simon M.F."/>
            <person name="Bueno Dos Reis Junior F."/>
            <person name="Poole P.S."/>
            <person name="Venter S.N."/>
            <person name="James E.K."/>
        </authorList>
    </citation>
    <scope>NUCLEOTIDE SEQUENCE [LARGE SCALE GENOMIC DNA]</scope>
    <source>
        <strain evidence="2 3">JPY-366</strain>
    </source>
</reference>
<feature type="region of interest" description="Disordered" evidence="1">
    <location>
        <begin position="1"/>
        <end position="20"/>
    </location>
</feature>
<dbReference type="AlphaFoldDB" id="A0A2T3XP12"/>
<dbReference type="Proteomes" id="UP000240638">
    <property type="component" value="Unassembled WGS sequence"/>
</dbReference>
<name>A0A2T3XP12_9BURK</name>
<evidence type="ECO:0000313" key="2">
    <source>
        <dbReference type="EMBL" id="PTB18253.1"/>
    </source>
</evidence>
<accession>A0A2T3XP12</accession>
<sequence>MFISKAVSSFKPKRKDGGSWTQPVMIRPGQFAIRFDLRLAMEDDKILEAQIETARDILEKQLNVWRRAKSITPKKGRPRPMPRLLLQLRMLDARAQAGTLAQQAALVWGPGTPAKRLVDSLDDAMNVAQKGYLLLAAMGKELPPRK</sequence>
<organism evidence="2 3">
    <name type="scientific">Trinickia symbiotica</name>
    <dbReference type="NCBI Taxonomy" id="863227"/>
    <lineage>
        <taxon>Bacteria</taxon>
        <taxon>Pseudomonadati</taxon>
        <taxon>Pseudomonadota</taxon>
        <taxon>Betaproteobacteria</taxon>
        <taxon>Burkholderiales</taxon>
        <taxon>Burkholderiaceae</taxon>
        <taxon>Trinickia</taxon>
    </lineage>
</organism>
<dbReference type="EMBL" id="PYUC01000013">
    <property type="protein sequence ID" value="PTB18253.1"/>
    <property type="molecule type" value="Genomic_DNA"/>
</dbReference>
<proteinExistence type="predicted"/>
<comment type="caution">
    <text evidence="2">The sequence shown here is derived from an EMBL/GenBank/DDBJ whole genome shotgun (WGS) entry which is preliminary data.</text>
</comment>
<gene>
    <name evidence="2" type="ORF">C9I57_24030</name>
</gene>
<protein>
    <submittedName>
        <fullName evidence="2">Uncharacterized protein</fullName>
    </submittedName>
</protein>
<evidence type="ECO:0000313" key="3">
    <source>
        <dbReference type="Proteomes" id="UP000240638"/>
    </source>
</evidence>